<keyword evidence="1" id="KW-0732">Signal</keyword>
<name>A0A2M8FAP8_9BACT</name>
<organism evidence="2 3">
    <name type="scientific">Candidatus Magasanikbacteria bacterium CG_4_9_14_0_2_um_filter_42_11</name>
    <dbReference type="NCBI Taxonomy" id="1974643"/>
    <lineage>
        <taxon>Bacteria</taxon>
        <taxon>Candidatus Magasanikiibacteriota</taxon>
    </lineage>
</organism>
<dbReference type="AlphaFoldDB" id="A0A2M8FAP8"/>
<accession>A0A2M8FAP8</accession>
<dbReference type="Proteomes" id="UP000231456">
    <property type="component" value="Unassembled WGS sequence"/>
</dbReference>
<comment type="caution">
    <text evidence="2">The sequence shown here is derived from an EMBL/GenBank/DDBJ whole genome shotgun (WGS) entry which is preliminary data.</text>
</comment>
<proteinExistence type="predicted"/>
<evidence type="ECO:0000313" key="2">
    <source>
        <dbReference type="EMBL" id="PJC52796.1"/>
    </source>
</evidence>
<gene>
    <name evidence="2" type="ORF">CO030_01015</name>
</gene>
<evidence type="ECO:0000256" key="1">
    <source>
        <dbReference type="SAM" id="SignalP"/>
    </source>
</evidence>
<dbReference type="EMBL" id="PFRH01000038">
    <property type="protein sequence ID" value="PJC52796.1"/>
    <property type="molecule type" value="Genomic_DNA"/>
</dbReference>
<sequence length="199" mass="21578">MKKAQITTTAAILFAVATIGIGLANAQGRASAQGTPATHERAFAQEHRGDRGQQLTAEQRTAVDTALEAGDYTAFINAHGTDSNIATRVSETQFNDMVEHRQERDTRREAVDKAIDTRDYAAFVKAVGTDAPFLDHINETNFPQFAEMHDLMRAGDWDGAKSIADELGIPAGQRNGQGQHDGMGMMKGGRGMNQFSAQR</sequence>
<feature type="signal peptide" evidence="1">
    <location>
        <begin position="1"/>
        <end position="26"/>
    </location>
</feature>
<evidence type="ECO:0008006" key="4">
    <source>
        <dbReference type="Google" id="ProtNLM"/>
    </source>
</evidence>
<evidence type="ECO:0000313" key="3">
    <source>
        <dbReference type="Proteomes" id="UP000231456"/>
    </source>
</evidence>
<protein>
    <recommendedName>
        <fullName evidence="4">DUF4142 domain-containing protein</fullName>
    </recommendedName>
</protein>
<feature type="chain" id="PRO_5014838058" description="DUF4142 domain-containing protein" evidence="1">
    <location>
        <begin position="27"/>
        <end position="199"/>
    </location>
</feature>
<reference evidence="3" key="1">
    <citation type="submission" date="2017-09" db="EMBL/GenBank/DDBJ databases">
        <title>Depth-based differentiation of microbial function through sediment-hosted aquifers and enrichment of novel symbionts in the deep terrestrial subsurface.</title>
        <authorList>
            <person name="Probst A.J."/>
            <person name="Ladd B."/>
            <person name="Jarett J.K."/>
            <person name="Geller-Mcgrath D.E."/>
            <person name="Sieber C.M.K."/>
            <person name="Emerson J.B."/>
            <person name="Anantharaman K."/>
            <person name="Thomas B.C."/>
            <person name="Malmstrom R."/>
            <person name="Stieglmeier M."/>
            <person name="Klingl A."/>
            <person name="Woyke T."/>
            <person name="Ryan C.M."/>
            <person name="Banfield J.F."/>
        </authorList>
    </citation>
    <scope>NUCLEOTIDE SEQUENCE [LARGE SCALE GENOMIC DNA]</scope>
</reference>